<comment type="caution">
    <text evidence="3">The sequence shown here is derived from an EMBL/GenBank/DDBJ whole genome shotgun (WGS) entry which is preliminary data.</text>
</comment>
<dbReference type="Pfam" id="PF13154">
    <property type="entry name" value="DUF3991"/>
    <property type="match status" value="1"/>
</dbReference>
<feature type="compositionally biased region" description="Acidic residues" evidence="1">
    <location>
        <begin position="336"/>
        <end position="356"/>
    </location>
</feature>
<feature type="region of interest" description="Disordered" evidence="1">
    <location>
        <begin position="335"/>
        <end position="356"/>
    </location>
</feature>
<dbReference type="EMBL" id="MLBF01000081">
    <property type="protein sequence ID" value="OLN26294.1"/>
    <property type="molecule type" value="Genomic_DNA"/>
</dbReference>
<dbReference type="InterPro" id="IPR036977">
    <property type="entry name" value="DNA_primase_Znf_CHC2"/>
</dbReference>
<dbReference type="Pfam" id="PF01807">
    <property type="entry name" value="Zn_ribbon_DnaG"/>
    <property type="match status" value="1"/>
</dbReference>
<name>A0A1Q8QG34_9FIRM</name>
<evidence type="ECO:0000259" key="2">
    <source>
        <dbReference type="SMART" id="SM00400"/>
    </source>
</evidence>
<organism evidence="3 4">
    <name type="scientific">Desulfosporosinus metallidurans</name>
    <dbReference type="NCBI Taxonomy" id="1888891"/>
    <lineage>
        <taxon>Bacteria</taxon>
        <taxon>Bacillati</taxon>
        <taxon>Bacillota</taxon>
        <taxon>Clostridia</taxon>
        <taxon>Eubacteriales</taxon>
        <taxon>Desulfitobacteriaceae</taxon>
        <taxon>Desulfosporosinus</taxon>
    </lineage>
</organism>
<dbReference type="Gene3D" id="3.40.1360.10">
    <property type="match status" value="1"/>
</dbReference>
<dbReference type="SMART" id="SM00400">
    <property type="entry name" value="ZnF_CHCC"/>
    <property type="match status" value="1"/>
</dbReference>
<dbReference type="STRING" id="1888891.DSOL_5048"/>
<evidence type="ECO:0000256" key="1">
    <source>
        <dbReference type="SAM" id="MobiDB-lite"/>
    </source>
</evidence>
<reference evidence="3 4" key="1">
    <citation type="submission" date="2016-09" db="EMBL/GenBank/DDBJ databases">
        <title>Complete genome of Desulfosporosinus sp. OL.</title>
        <authorList>
            <person name="Mardanov A."/>
            <person name="Beletsky A."/>
            <person name="Panova A."/>
            <person name="Karnachuk O."/>
            <person name="Ravin N."/>
        </authorList>
    </citation>
    <scope>NUCLEOTIDE SEQUENCE [LARGE SCALE GENOMIC DNA]</scope>
    <source>
        <strain evidence="3 4">OL</strain>
    </source>
</reference>
<dbReference type="GO" id="GO:0003677">
    <property type="term" value="F:DNA binding"/>
    <property type="evidence" value="ECO:0007669"/>
    <property type="project" value="InterPro"/>
</dbReference>
<dbReference type="GO" id="GO:0003899">
    <property type="term" value="F:DNA-directed RNA polymerase activity"/>
    <property type="evidence" value="ECO:0007669"/>
    <property type="project" value="InterPro"/>
</dbReference>
<gene>
    <name evidence="3" type="ORF">DSOL_5048</name>
</gene>
<dbReference type="GO" id="GO:0008270">
    <property type="term" value="F:zinc ion binding"/>
    <property type="evidence" value="ECO:0007669"/>
    <property type="project" value="InterPro"/>
</dbReference>
<sequence length="356" mass="40866">MLPMAQTTTKTLRFTEEQIEQANRVSLVELAQQYGFKLEQGGRKAFHAQNSGGLYIFKDSNRFYHWTSNSKGGAIDFVMKYDGKTFTEAVAQLIGESYEPYVRERIPYVKAEKGPLILPDKAANFKRAYWYLVSIRGIAPEVVSLLMNERKIYQEAKYGNCVFVGYDREKNPKYCSMRAAHTESNFKQDKENSDKSYPFYVEGESDTVIVSESPIDLMSHATLAKMHGLDWKQDHRLSLGCTWDGALERYMKDHPEIKKIVFALDNDYNARDKDGKRAPNYGQVAAEKYCEKYGEQGYACAIHRPHLKDFNQDLTETRKGKSPKELDAMRVSILEAEFESEARDEPEEESGDELEP</sequence>
<protein>
    <recommendedName>
        <fullName evidence="2">Zinc finger CHC2-type domain-containing protein</fullName>
    </recommendedName>
</protein>
<accession>A0A1Q8QG34</accession>
<dbReference type="InterPro" id="IPR002694">
    <property type="entry name" value="Znf_CHC2"/>
</dbReference>
<dbReference type="Gene3D" id="3.90.580.10">
    <property type="entry name" value="Zinc finger, CHC2-type domain"/>
    <property type="match status" value="1"/>
</dbReference>
<evidence type="ECO:0000313" key="4">
    <source>
        <dbReference type="Proteomes" id="UP000186102"/>
    </source>
</evidence>
<dbReference type="GO" id="GO:0006260">
    <property type="term" value="P:DNA replication"/>
    <property type="evidence" value="ECO:0007669"/>
    <property type="project" value="InterPro"/>
</dbReference>
<dbReference type="AlphaFoldDB" id="A0A1Q8QG34"/>
<dbReference type="Pfam" id="PF13155">
    <property type="entry name" value="Toprim_2"/>
    <property type="match status" value="1"/>
</dbReference>
<evidence type="ECO:0000313" key="3">
    <source>
        <dbReference type="EMBL" id="OLN26294.1"/>
    </source>
</evidence>
<keyword evidence="4" id="KW-1185">Reference proteome</keyword>
<dbReference type="Proteomes" id="UP000186102">
    <property type="component" value="Unassembled WGS sequence"/>
</dbReference>
<proteinExistence type="predicted"/>
<feature type="domain" description="Zinc finger CHC2-type" evidence="2">
    <location>
        <begin position="46"/>
        <end position="94"/>
    </location>
</feature>
<dbReference type="SUPFAM" id="SSF57783">
    <property type="entry name" value="Zinc beta-ribbon"/>
    <property type="match status" value="1"/>
</dbReference>
<dbReference type="InterPro" id="IPR025054">
    <property type="entry name" value="DUF3991"/>
</dbReference>